<dbReference type="Pfam" id="PF13419">
    <property type="entry name" value="HAD_2"/>
    <property type="match status" value="1"/>
</dbReference>
<dbReference type="PANTHER" id="PTHR47478:SF1">
    <property type="entry name" value="PYRIMIDINE 5'-NUCLEOTIDASE YJJG"/>
    <property type="match status" value="1"/>
</dbReference>
<dbReference type="GO" id="GO:0016787">
    <property type="term" value="F:hydrolase activity"/>
    <property type="evidence" value="ECO:0007669"/>
    <property type="project" value="UniProtKB-KW"/>
</dbReference>
<dbReference type="InterPro" id="IPR041492">
    <property type="entry name" value="HAD_2"/>
</dbReference>
<evidence type="ECO:0000313" key="2">
    <source>
        <dbReference type="Proteomes" id="UP000305792"/>
    </source>
</evidence>
<dbReference type="PANTHER" id="PTHR47478">
    <property type="match status" value="1"/>
</dbReference>
<dbReference type="InterPro" id="IPR006439">
    <property type="entry name" value="HAD-SF_hydro_IA"/>
</dbReference>
<accession>A0A4V4HNM0</accession>
<dbReference type="SUPFAM" id="SSF56784">
    <property type="entry name" value="HAD-like"/>
    <property type="match status" value="1"/>
</dbReference>
<gene>
    <name evidence="1" type="ORF">E9998_17015</name>
</gene>
<proteinExistence type="predicted"/>
<dbReference type="Gene3D" id="3.40.50.1000">
    <property type="entry name" value="HAD superfamily/HAD-like"/>
    <property type="match status" value="1"/>
</dbReference>
<dbReference type="SFLD" id="SFLDS00003">
    <property type="entry name" value="Haloacid_Dehalogenase"/>
    <property type="match status" value="1"/>
</dbReference>
<dbReference type="InterPro" id="IPR023198">
    <property type="entry name" value="PGP-like_dom2"/>
</dbReference>
<protein>
    <submittedName>
        <fullName evidence="1">HAD family hydrolase</fullName>
    </submittedName>
</protein>
<name>A0A4V4HNM0_9ACTN</name>
<dbReference type="InterPro" id="IPR023214">
    <property type="entry name" value="HAD_sf"/>
</dbReference>
<comment type="caution">
    <text evidence="1">The sequence shown here is derived from an EMBL/GenBank/DDBJ whole genome shotgun (WGS) entry which is preliminary data.</text>
</comment>
<dbReference type="EMBL" id="STGX01000013">
    <property type="protein sequence ID" value="THV26696.1"/>
    <property type="molecule type" value="Genomic_DNA"/>
</dbReference>
<dbReference type="SFLD" id="SFLDG01129">
    <property type="entry name" value="C1.5:_HAD__Beta-PGM__Phosphata"/>
    <property type="match status" value="1"/>
</dbReference>
<dbReference type="OrthoDB" id="9810501at2"/>
<dbReference type="Gene3D" id="1.10.150.240">
    <property type="entry name" value="Putative phosphatase, domain 2"/>
    <property type="match status" value="1"/>
</dbReference>
<dbReference type="InterPro" id="IPR052550">
    <property type="entry name" value="Pyrimidine_5'-ntase_YjjG"/>
</dbReference>
<dbReference type="NCBIfam" id="TIGR01549">
    <property type="entry name" value="HAD-SF-IA-v1"/>
    <property type="match status" value="1"/>
</dbReference>
<evidence type="ECO:0000313" key="1">
    <source>
        <dbReference type="EMBL" id="THV26696.1"/>
    </source>
</evidence>
<keyword evidence="1" id="KW-0378">Hydrolase</keyword>
<organism evidence="1 2">
    <name type="scientific">Glycomyces paridis</name>
    <dbReference type="NCBI Taxonomy" id="2126555"/>
    <lineage>
        <taxon>Bacteria</taxon>
        <taxon>Bacillati</taxon>
        <taxon>Actinomycetota</taxon>
        <taxon>Actinomycetes</taxon>
        <taxon>Glycomycetales</taxon>
        <taxon>Glycomycetaceae</taxon>
        <taxon>Glycomyces</taxon>
    </lineage>
</organism>
<reference evidence="1 2" key="1">
    <citation type="journal article" date="2018" name="Int. J. Syst. Evol. Microbiol.">
        <title>Glycomyces paridis sp. nov., isolated from the medicinal plant Paris polyphylla.</title>
        <authorList>
            <person name="Fang X.M."/>
            <person name="Bai J.L."/>
            <person name="Su J."/>
            <person name="Zhao L.L."/>
            <person name="Liu H.Y."/>
            <person name="Ma B.P."/>
            <person name="Zhang Y.Q."/>
            <person name="Yu L.Y."/>
        </authorList>
    </citation>
    <scope>NUCLEOTIDE SEQUENCE [LARGE SCALE GENOMIC DNA]</scope>
    <source>
        <strain evidence="1 2">CPCC 204357</strain>
    </source>
</reference>
<dbReference type="Proteomes" id="UP000305792">
    <property type="component" value="Unassembled WGS sequence"/>
</dbReference>
<dbReference type="AlphaFoldDB" id="A0A4V4HNM0"/>
<dbReference type="RefSeq" id="WP_136530893.1">
    <property type="nucleotide sequence ID" value="NZ_STGX01000013.1"/>
</dbReference>
<sequence length="277" mass="30878">MSPEPREFDSRDPIATSIAFSSEMDAKFISQFETDRREPAPSPRIGVYGTVLFDLDRTLVDAERTEDRALRDTWDALVRKATGADYATFQLRFAQDDALLRNRFLRGEIELDHMRTARFAFLAEVPKARIDPAEVARHYESRLGANATLYTDAFPALERLHRSSKYRMGLVSNGIASVQRTKLDVTDISRFFDAITVSGDPAFRKPGPRLLHQALRSISGSPEGALYIGDSLERDGRCAQAAGVDFCWVNRGAGPGDGTPFVAEVRSLDELFTRVAL</sequence>
<dbReference type="InterPro" id="IPR036412">
    <property type="entry name" value="HAD-like_sf"/>
</dbReference>
<keyword evidence="2" id="KW-1185">Reference proteome</keyword>